<dbReference type="PANTHER" id="PTHR12982:SF0">
    <property type="entry name" value="PHOSPHATIDYLINOSITOL N-ACETYLGLUCOSAMINYLTRANSFERASE SUBUNIT C"/>
    <property type="match status" value="1"/>
</dbReference>
<dbReference type="AlphaFoldDB" id="A0A9Q1C5Q8"/>
<dbReference type="InterPro" id="IPR009450">
    <property type="entry name" value="Plno_GlcNAc_GPI2"/>
</dbReference>
<comment type="subcellular location">
    <subcellularLocation>
        <location evidence="1">Membrane</location>
        <topology evidence="1">Multi-pass membrane protein</topology>
    </subcellularLocation>
</comment>
<feature type="transmembrane region" description="Helical" evidence="8">
    <location>
        <begin position="59"/>
        <end position="79"/>
    </location>
</feature>
<comment type="similarity">
    <text evidence="3">Belongs to the PIGC family.</text>
</comment>
<keyword evidence="10" id="KW-1185">Reference proteome</keyword>
<evidence type="ECO:0000256" key="3">
    <source>
        <dbReference type="ARBA" id="ARBA00008321"/>
    </source>
</evidence>
<feature type="transmembrane region" description="Helical" evidence="8">
    <location>
        <begin position="85"/>
        <end position="105"/>
    </location>
</feature>
<dbReference type="Pfam" id="PF06432">
    <property type="entry name" value="GPI2"/>
    <property type="match status" value="1"/>
</dbReference>
<keyword evidence="6 8" id="KW-1133">Transmembrane helix</keyword>
<dbReference type="GO" id="GO:0000506">
    <property type="term" value="C:glycosylphosphatidylinositol-N-acetylglucosaminyltransferase (GPI-GnT) complex"/>
    <property type="evidence" value="ECO:0007669"/>
    <property type="project" value="TreeGrafter"/>
</dbReference>
<evidence type="ECO:0000256" key="8">
    <source>
        <dbReference type="SAM" id="Phobius"/>
    </source>
</evidence>
<sequence length="124" mass="14472">MDESKVVEDEKGALKWRKVLYLDQGVPDNYVDSTFLDELQKNVYIRTYEYWNVVKETGVVTQQLSSICIFVVMFIFMSNQQTDPITILGCSLVVTALGFLLYDWIDQGQWRKEKHRSCECLSDN</sequence>
<dbReference type="Proteomes" id="UP001152320">
    <property type="component" value="Chromosome 7"/>
</dbReference>
<dbReference type="PANTHER" id="PTHR12982">
    <property type="entry name" value="PHOSPHATIDYLINOSITOL GLYCAN, CLASS C"/>
    <property type="match status" value="1"/>
</dbReference>
<dbReference type="OrthoDB" id="196709at2759"/>
<evidence type="ECO:0000256" key="7">
    <source>
        <dbReference type="ARBA" id="ARBA00023136"/>
    </source>
</evidence>
<dbReference type="GO" id="GO:0016757">
    <property type="term" value="F:glycosyltransferase activity"/>
    <property type="evidence" value="ECO:0007669"/>
    <property type="project" value="UniProtKB-KW"/>
</dbReference>
<evidence type="ECO:0000256" key="2">
    <source>
        <dbReference type="ARBA" id="ARBA00004687"/>
    </source>
</evidence>
<evidence type="ECO:0000256" key="6">
    <source>
        <dbReference type="ARBA" id="ARBA00022989"/>
    </source>
</evidence>
<reference evidence="9" key="1">
    <citation type="submission" date="2021-10" db="EMBL/GenBank/DDBJ databases">
        <title>Tropical sea cucumber genome reveals ecological adaptation and Cuvierian tubules defense mechanism.</title>
        <authorList>
            <person name="Chen T."/>
        </authorList>
    </citation>
    <scope>NUCLEOTIDE SEQUENCE</scope>
    <source>
        <strain evidence="9">Nanhai2018</strain>
        <tissue evidence="9">Muscle</tissue>
    </source>
</reference>
<keyword evidence="5 8" id="KW-0812">Transmembrane</keyword>
<comment type="caution">
    <text evidence="9">The sequence shown here is derived from an EMBL/GenBank/DDBJ whole genome shotgun (WGS) entry which is preliminary data.</text>
</comment>
<evidence type="ECO:0000313" key="9">
    <source>
        <dbReference type="EMBL" id="KAJ8039176.1"/>
    </source>
</evidence>
<protein>
    <submittedName>
        <fullName evidence="9">Phosphatidylinositol N-acetylglucosaminyltransferase subunit C</fullName>
    </submittedName>
</protein>
<dbReference type="EMBL" id="JAIZAY010000007">
    <property type="protein sequence ID" value="KAJ8039176.1"/>
    <property type="molecule type" value="Genomic_DNA"/>
</dbReference>
<evidence type="ECO:0000256" key="1">
    <source>
        <dbReference type="ARBA" id="ARBA00004141"/>
    </source>
</evidence>
<evidence type="ECO:0000313" key="10">
    <source>
        <dbReference type="Proteomes" id="UP001152320"/>
    </source>
</evidence>
<keyword evidence="9" id="KW-0808">Transferase</keyword>
<keyword evidence="4" id="KW-0337">GPI-anchor biosynthesis</keyword>
<organism evidence="9 10">
    <name type="scientific">Holothuria leucospilota</name>
    <name type="common">Black long sea cucumber</name>
    <name type="synonym">Mertensiothuria leucospilota</name>
    <dbReference type="NCBI Taxonomy" id="206669"/>
    <lineage>
        <taxon>Eukaryota</taxon>
        <taxon>Metazoa</taxon>
        <taxon>Echinodermata</taxon>
        <taxon>Eleutherozoa</taxon>
        <taxon>Echinozoa</taxon>
        <taxon>Holothuroidea</taxon>
        <taxon>Aspidochirotacea</taxon>
        <taxon>Aspidochirotida</taxon>
        <taxon>Holothuriidae</taxon>
        <taxon>Holothuria</taxon>
    </lineage>
</organism>
<dbReference type="GO" id="GO:0006506">
    <property type="term" value="P:GPI anchor biosynthetic process"/>
    <property type="evidence" value="ECO:0007669"/>
    <property type="project" value="UniProtKB-KW"/>
</dbReference>
<keyword evidence="7 8" id="KW-0472">Membrane</keyword>
<name>A0A9Q1C5Q8_HOLLE</name>
<keyword evidence="9" id="KW-0328">Glycosyltransferase</keyword>
<evidence type="ECO:0000256" key="4">
    <source>
        <dbReference type="ARBA" id="ARBA00022502"/>
    </source>
</evidence>
<gene>
    <name evidence="9" type="ORF">HOLleu_16813</name>
</gene>
<comment type="pathway">
    <text evidence="2">Glycolipid biosynthesis; glycosylphosphatidylinositol-anchor biosynthesis.</text>
</comment>
<evidence type="ECO:0000256" key="5">
    <source>
        <dbReference type="ARBA" id="ARBA00022692"/>
    </source>
</evidence>
<proteinExistence type="inferred from homology"/>
<accession>A0A9Q1C5Q8</accession>